<dbReference type="Pfam" id="PF01380">
    <property type="entry name" value="SIS"/>
    <property type="match status" value="1"/>
</dbReference>
<organism evidence="6 7">
    <name type="scientific">Massilimicrobiota timonensis</name>
    <dbReference type="NCBI Taxonomy" id="1776392"/>
    <lineage>
        <taxon>Bacteria</taxon>
        <taxon>Bacillati</taxon>
        <taxon>Bacillota</taxon>
        <taxon>Erysipelotrichia</taxon>
        <taxon>Erysipelotrichales</taxon>
        <taxon>Erysipelotrichaceae</taxon>
        <taxon>Massilimicrobiota</taxon>
    </lineage>
</organism>
<keyword evidence="1" id="KW-0805">Transcription regulation</keyword>
<dbReference type="PROSITE" id="PS51464">
    <property type="entry name" value="SIS"/>
    <property type="match status" value="1"/>
</dbReference>
<dbReference type="GO" id="GO:1901135">
    <property type="term" value="P:carbohydrate derivative metabolic process"/>
    <property type="evidence" value="ECO:0007669"/>
    <property type="project" value="InterPro"/>
</dbReference>
<dbReference type="Proteomes" id="UP000195305">
    <property type="component" value="Unassembled WGS sequence"/>
</dbReference>
<evidence type="ECO:0000313" key="7">
    <source>
        <dbReference type="Proteomes" id="UP000195305"/>
    </source>
</evidence>
<keyword evidence="7" id="KW-1185">Reference proteome</keyword>
<dbReference type="GO" id="GO:0003677">
    <property type="term" value="F:DNA binding"/>
    <property type="evidence" value="ECO:0007669"/>
    <property type="project" value="UniProtKB-KW"/>
</dbReference>
<dbReference type="EMBL" id="NFLJ01000016">
    <property type="protein sequence ID" value="OUQ34473.1"/>
    <property type="molecule type" value="Genomic_DNA"/>
</dbReference>
<dbReference type="PROSITE" id="PS51071">
    <property type="entry name" value="HTH_RPIR"/>
    <property type="match status" value="1"/>
</dbReference>
<dbReference type="CDD" id="cd05013">
    <property type="entry name" value="SIS_RpiR"/>
    <property type="match status" value="1"/>
</dbReference>
<dbReference type="InterPro" id="IPR035472">
    <property type="entry name" value="RpiR-like_SIS"/>
</dbReference>
<dbReference type="InterPro" id="IPR036388">
    <property type="entry name" value="WH-like_DNA-bd_sf"/>
</dbReference>
<reference evidence="6 7" key="1">
    <citation type="journal article" date="2018" name="BMC Genomics">
        <title>Whole genome sequencing and function prediction of 133 gut anaerobes isolated from chicken caecum in pure cultures.</title>
        <authorList>
            <person name="Medvecky M."/>
            <person name="Cejkova D."/>
            <person name="Polansky O."/>
            <person name="Karasova D."/>
            <person name="Kubasova T."/>
            <person name="Cizek A."/>
            <person name="Rychlik I."/>
        </authorList>
    </citation>
    <scope>NUCLEOTIDE SEQUENCE [LARGE SCALE GENOMIC DNA]</scope>
    <source>
        <strain evidence="6 7">An13</strain>
    </source>
</reference>
<keyword evidence="6" id="KW-0413">Isomerase</keyword>
<dbReference type="SUPFAM" id="SSF46689">
    <property type="entry name" value="Homeodomain-like"/>
    <property type="match status" value="1"/>
</dbReference>
<feature type="domain" description="SIS" evidence="5">
    <location>
        <begin position="122"/>
        <end position="263"/>
    </location>
</feature>
<evidence type="ECO:0000313" key="6">
    <source>
        <dbReference type="EMBL" id="OUQ34473.1"/>
    </source>
</evidence>
<dbReference type="OrthoDB" id="3684496at2"/>
<dbReference type="InterPro" id="IPR009057">
    <property type="entry name" value="Homeodomain-like_sf"/>
</dbReference>
<dbReference type="PANTHER" id="PTHR30514">
    <property type="entry name" value="GLUCOKINASE"/>
    <property type="match status" value="1"/>
</dbReference>
<dbReference type="InterPro" id="IPR047640">
    <property type="entry name" value="RpiR-like"/>
</dbReference>
<comment type="caution">
    <text evidence="6">The sequence shown here is derived from an EMBL/GenBank/DDBJ whole genome shotgun (WGS) entry which is preliminary data.</text>
</comment>
<dbReference type="SUPFAM" id="SSF53697">
    <property type="entry name" value="SIS domain"/>
    <property type="match status" value="1"/>
</dbReference>
<evidence type="ECO:0000259" key="4">
    <source>
        <dbReference type="PROSITE" id="PS51071"/>
    </source>
</evidence>
<dbReference type="AlphaFoldDB" id="A0A1Y4T0F5"/>
<sequence length="285" mass="33164">MLIHKIEKTHFSPSETVIIDYILQKGLEIKDMTISQIAQQTYTSAPLFVRIAKKLGYDGWNELKEAYLRELEYLYLNQQVDANIPFVINDDMMTIANNLCILERETIQDTYSLLRHDDLQKAMRLLRDCQVIDVYGRKQNIDIARSFQSRMYILKQHVQLCSLSDELDSTYLLSDHNHCAIIVSYSGHAPCIQRLIQTLKKKGTAIIAITNIEENYLSQMADVTLKMSSRELIYTKIADYASSLSLKYLFDLLYSCLFSIHYKQNLDSCIKIAMELDEMQHEEFM</sequence>
<gene>
    <name evidence="6" type="ORF">B5E75_06610</name>
</gene>
<proteinExistence type="predicted"/>
<dbReference type="Gene3D" id="3.40.50.10490">
    <property type="entry name" value="Glucose-6-phosphate isomerase like protein, domain 1"/>
    <property type="match status" value="1"/>
</dbReference>
<feature type="domain" description="HTH rpiR-type" evidence="4">
    <location>
        <begin position="1"/>
        <end position="74"/>
    </location>
</feature>
<dbReference type="InterPro" id="IPR000281">
    <property type="entry name" value="HTH_RpiR"/>
</dbReference>
<protein>
    <submittedName>
        <fullName evidence="6">Sugar isomerase</fullName>
    </submittedName>
</protein>
<dbReference type="GO" id="GO:0097367">
    <property type="term" value="F:carbohydrate derivative binding"/>
    <property type="evidence" value="ECO:0007669"/>
    <property type="project" value="InterPro"/>
</dbReference>
<evidence type="ECO:0000256" key="2">
    <source>
        <dbReference type="ARBA" id="ARBA00023125"/>
    </source>
</evidence>
<dbReference type="Pfam" id="PF01418">
    <property type="entry name" value="HTH_6"/>
    <property type="match status" value="1"/>
</dbReference>
<dbReference type="InterPro" id="IPR046348">
    <property type="entry name" value="SIS_dom_sf"/>
</dbReference>
<dbReference type="GO" id="GO:0016853">
    <property type="term" value="F:isomerase activity"/>
    <property type="evidence" value="ECO:0007669"/>
    <property type="project" value="UniProtKB-KW"/>
</dbReference>
<dbReference type="Gene3D" id="1.10.10.10">
    <property type="entry name" value="Winged helix-like DNA-binding domain superfamily/Winged helix DNA-binding domain"/>
    <property type="match status" value="1"/>
</dbReference>
<keyword evidence="3" id="KW-0804">Transcription</keyword>
<evidence type="ECO:0000256" key="3">
    <source>
        <dbReference type="ARBA" id="ARBA00023163"/>
    </source>
</evidence>
<dbReference type="PANTHER" id="PTHR30514:SF10">
    <property type="entry name" value="MURR_RPIR FAMILY TRANSCRIPTIONAL REGULATOR"/>
    <property type="match status" value="1"/>
</dbReference>
<accession>A0A1Y4T0F5</accession>
<name>A0A1Y4T0F5_9FIRM</name>
<evidence type="ECO:0000256" key="1">
    <source>
        <dbReference type="ARBA" id="ARBA00023015"/>
    </source>
</evidence>
<evidence type="ECO:0000259" key="5">
    <source>
        <dbReference type="PROSITE" id="PS51464"/>
    </source>
</evidence>
<dbReference type="GO" id="GO:0003700">
    <property type="term" value="F:DNA-binding transcription factor activity"/>
    <property type="evidence" value="ECO:0007669"/>
    <property type="project" value="InterPro"/>
</dbReference>
<dbReference type="RefSeq" id="WP_087357975.1">
    <property type="nucleotide sequence ID" value="NZ_NFLJ01000016.1"/>
</dbReference>
<dbReference type="InterPro" id="IPR001347">
    <property type="entry name" value="SIS_dom"/>
</dbReference>
<keyword evidence="2" id="KW-0238">DNA-binding</keyword>